<gene>
    <name evidence="1" type="ORF">SBAD_LOCUS7847</name>
</gene>
<dbReference type="WBParaSite" id="SBAD_0000814001-mRNA-1">
    <property type="protein sequence ID" value="SBAD_0000814001-mRNA-1"/>
    <property type="gene ID" value="SBAD_0000814001"/>
</dbReference>
<dbReference type="InterPro" id="IPR036322">
    <property type="entry name" value="WD40_repeat_dom_sf"/>
</dbReference>
<evidence type="ECO:0000313" key="1">
    <source>
        <dbReference type="EMBL" id="VDP14486.1"/>
    </source>
</evidence>
<dbReference type="InterPro" id="IPR015943">
    <property type="entry name" value="WD40/YVTN_repeat-like_dom_sf"/>
</dbReference>
<dbReference type="Gene3D" id="2.130.10.10">
    <property type="entry name" value="YVTN repeat-like/Quinoprotein amine dehydrogenase"/>
    <property type="match status" value="1"/>
</dbReference>
<name>A0A183IW50_9BILA</name>
<keyword evidence="2" id="KW-1185">Reference proteome</keyword>
<dbReference type="AlphaFoldDB" id="A0A183IW50"/>
<proteinExistence type="predicted"/>
<dbReference type="OrthoDB" id="1932312at2759"/>
<organism evidence="3">
    <name type="scientific">Soboliphyme baturini</name>
    <dbReference type="NCBI Taxonomy" id="241478"/>
    <lineage>
        <taxon>Eukaryota</taxon>
        <taxon>Metazoa</taxon>
        <taxon>Ecdysozoa</taxon>
        <taxon>Nematoda</taxon>
        <taxon>Enoplea</taxon>
        <taxon>Dorylaimia</taxon>
        <taxon>Dioctophymatida</taxon>
        <taxon>Dioctophymatoidea</taxon>
        <taxon>Soboliphymatidae</taxon>
        <taxon>Soboliphyme</taxon>
    </lineage>
</organism>
<sequence>SSTIRTGGSATCVCCDNIGKFFWVGDSKGSVYAFVIHLTPGKIFKGKRTILMDSVPVTSVEVRALISRGVSENWLLADLRANAACLYRVCAKDGSLQFYRKFFTQHVRHNLHSHFSPLISSGGMACIVCPSEDGNVYLFDFNSDGRKYMLKVSHESGPVIDCCLNHDESCVLFGDAAVRI</sequence>
<accession>A0A183IW50</accession>
<dbReference type="EMBL" id="UZAM01010997">
    <property type="protein sequence ID" value="VDP14486.1"/>
    <property type="molecule type" value="Genomic_DNA"/>
</dbReference>
<reference evidence="3" key="1">
    <citation type="submission" date="2016-06" db="UniProtKB">
        <authorList>
            <consortium name="WormBaseParasite"/>
        </authorList>
    </citation>
    <scope>IDENTIFICATION</scope>
</reference>
<evidence type="ECO:0000313" key="3">
    <source>
        <dbReference type="WBParaSite" id="SBAD_0000814001-mRNA-1"/>
    </source>
</evidence>
<evidence type="ECO:0000313" key="2">
    <source>
        <dbReference type="Proteomes" id="UP000270296"/>
    </source>
</evidence>
<dbReference type="SUPFAM" id="SSF50978">
    <property type="entry name" value="WD40 repeat-like"/>
    <property type="match status" value="1"/>
</dbReference>
<reference evidence="1 2" key="2">
    <citation type="submission" date="2018-11" db="EMBL/GenBank/DDBJ databases">
        <authorList>
            <consortium name="Pathogen Informatics"/>
        </authorList>
    </citation>
    <scope>NUCLEOTIDE SEQUENCE [LARGE SCALE GENOMIC DNA]</scope>
</reference>
<protein>
    <submittedName>
        <fullName evidence="3">WD_REPEATS_REGION domain-containing protein</fullName>
    </submittedName>
</protein>
<dbReference type="Proteomes" id="UP000270296">
    <property type="component" value="Unassembled WGS sequence"/>
</dbReference>